<dbReference type="Pfam" id="PF13410">
    <property type="entry name" value="GST_C_2"/>
    <property type="match status" value="1"/>
</dbReference>
<dbReference type="Gene3D" id="1.20.1050.10">
    <property type="match status" value="1"/>
</dbReference>
<dbReference type="PANTHER" id="PTHR43968">
    <property type="match status" value="1"/>
</dbReference>
<protein>
    <submittedName>
        <fullName evidence="2">Glutathione S-transferase</fullName>
    </submittedName>
</protein>
<dbReference type="Proteomes" id="UP000638188">
    <property type="component" value="Unassembled WGS sequence"/>
</dbReference>
<dbReference type="PROSITE" id="PS50404">
    <property type="entry name" value="GST_NTER"/>
    <property type="match status" value="1"/>
</dbReference>
<comment type="caution">
    <text evidence="2">The sequence shown here is derived from an EMBL/GenBank/DDBJ whole genome shotgun (WGS) entry which is preliminary data.</text>
</comment>
<dbReference type="Gene3D" id="3.40.30.10">
    <property type="entry name" value="Glutaredoxin"/>
    <property type="match status" value="1"/>
</dbReference>
<sequence>MIPDLYIANKNYSSWSLRPWVLLRHLQIPFNERLMPFAGDATSAIYRTFSPSGKVPCLTHGDIVVWDSLAIFEYLAELHPQVWPIHAKARAWARCASAEMHAGFAHLRSICTMNCGLRVRMAGILPELQGDLDRIDDLWNQGLERFGGPFLAGNQFTAVDAAFAPVAFRIQTYDLPMSGAALEYVDQLLDLPAMREWYEAALREEWRDERHEQEAHLAGDWMEDLRS</sequence>
<name>A0ABQ1NV90_9GAMM</name>
<reference evidence="3" key="1">
    <citation type="journal article" date="2019" name="Int. J. Syst. Evol. Microbiol.">
        <title>The Global Catalogue of Microorganisms (GCM) 10K type strain sequencing project: providing services to taxonomists for standard genome sequencing and annotation.</title>
        <authorList>
            <consortium name="The Broad Institute Genomics Platform"/>
            <consortium name="The Broad Institute Genome Sequencing Center for Infectious Disease"/>
            <person name="Wu L."/>
            <person name="Ma J."/>
        </authorList>
    </citation>
    <scope>NUCLEOTIDE SEQUENCE [LARGE SCALE GENOMIC DNA]</scope>
    <source>
        <strain evidence="3">CGMCC 1.12482</strain>
    </source>
</reference>
<proteinExistence type="predicted"/>
<keyword evidence="3" id="KW-1185">Reference proteome</keyword>
<dbReference type="InterPro" id="IPR004045">
    <property type="entry name" value="Glutathione_S-Trfase_N"/>
</dbReference>
<feature type="domain" description="GST N-terminal" evidence="1">
    <location>
        <begin position="3"/>
        <end position="83"/>
    </location>
</feature>
<evidence type="ECO:0000259" key="1">
    <source>
        <dbReference type="PROSITE" id="PS50404"/>
    </source>
</evidence>
<dbReference type="RefSeq" id="WP_223825448.1">
    <property type="nucleotide sequence ID" value="NZ_BMFF01000001.1"/>
</dbReference>
<dbReference type="SFLD" id="SFLDS00019">
    <property type="entry name" value="Glutathione_Transferase_(cytos"/>
    <property type="match status" value="1"/>
</dbReference>
<accession>A0ABQ1NV90</accession>
<dbReference type="InterPro" id="IPR036249">
    <property type="entry name" value="Thioredoxin-like_sf"/>
</dbReference>
<gene>
    <name evidence="2" type="ORF">GCM10007418_00690</name>
</gene>
<evidence type="ECO:0000313" key="3">
    <source>
        <dbReference type="Proteomes" id="UP000638188"/>
    </source>
</evidence>
<dbReference type="SUPFAM" id="SSF52833">
    <property type="entry name" value="Thioredoxin-like"/>
    <property type="match status" value="1"/>
</dbReference>
<dbReference type="InterPro" id="IPR036282">
    <property type="entry name" value="Glutathione-S-Trfase_C_sf"/>
</dbReference>
<organism evidence="2 3">
    <name type="scientific">Halopseudomonas salina</name>
    <dbReference type="NCBI Taxonomy" id="1323744"/>
    <lineage>
        <taxon>Bacteria</taxon>
        <taxon>Pseudomonadati</taxon>
        <taxon>Pseudomonadota</taxon>
        <taxon>Gammaproteobacteria</taxon>
        <taxon>Pseudomonadales</taxon>
        <taxon>Pseudomonadaceae</taxon>
        <taxon>Halopseudomonas</taxon>
    </lineage>
</organism>
<dbReference type="PANTHER" id="PTHR43968:SF6">
    <property type="entry name" value="GLUTATHIONE S-TRANSFERASE OMEGA"/>
    <property type="match status" value="1"/>
</dbReference>
<dbReference type="SUPFAM" id="SSF47616">
    <property type="entry name" value="GST C-terminal domain-like"/>
    <property type="match status" value="1"/>
</dbReference>
<dbReference type="InterPro" id="IPR040079">
    <property type="entry name" value="Glutathione_S-Trfase"/>
</dbReference>
<dbReference type="Pfam" id="PF13409">
    <property type="entry name" value="GST_N_2"/>
    <property type="match status" value="1"/>
</dbReference>
<dbReference type="CDD" id="cd03043">
    <property type="entry name" value="GST_N_1"/>
    <property type="match status" value="1"/>
</dbReference>
<dbReference type="EMBL" id="BMFF01000001">
    <property type="protein sequence ID" value="GGC84782.1"/>
    <property type="molecule type" value="Genomic_DNA"/>
</dbReference>
<evidence type="ECO:0000313" key="2">
    <source>
        <dbReference type="EMBL" id="GGC84782.1"/>
    </source>
</evidence>
<dbReference type="CDD" id="cd03194">
    <property type="entry name" value="GST_C_3"/>
    <property type="match status" value="1"/>
</dbReference>
<dbReference type="InterPro" id="IPR050983">
    <property type="entry name" value="GST_Omega/HSP26"/>
</dbReference>